<feature type="transmembrane region" description="Helical" evidence="8">
    <location>
        <begin position="596"/>
        <end position="619"/>
    </location>
</feature>
<keyword evidence="4 8" id="KW-0812">Transmembrane</keyword>
<feature type="transmembrane region" description="Helical" evidence="8">
    <location>
        <begin position="381"/>
        <end position="400"/>
    </location>
</feature>
<feature type="transmembrane region" description="Helical" evidence="8">
    <location>
        <begin position="242"/>
        <end position="260"/>
    </location>
</feature>
<dbReference type="SUPFAM" id="SSF82866">
    <property type="entry name" value="Multidrug efflux transporter AcrB transmembrane domain"/>
    <property type="match status" value="2"/>
</dbReference>
<evidence type="ECO:0000259" key="9">
    <source>
        <dbReference type="Pfam" id="PF03176"/>
    </source>
</evidence>
<evidence type="ECO:0000313" key="11">
    <source>
        <dbReference type="Proteomes" id="UP000184111"/>
    </source>
</evidence>
<feature type="transmembrane region" description="Helical" evidence="8">
    <location>
        <begin position="196"/>
        <end position="222"/>
    </location>
</feature>
<evidence type="ECO:0000256" key="1">
    <source>
        <dbReference type="ARBA" id="ARBA00004651"/>
    </source>
</evidence>
<sequence>MSDVNRAGAVGGWTRAVTARPRLTLLLALLFTALTVVAGSGAGGRLSSGGFEAPGSQSSYATAALADRFPGSQPNLVLLVDTRGADPDSPAVAAQGRELARRLAADPDVAGVSSYWDTGAPVLRAEDGGSAMITARLRGDDDAVAREVKRIAPAYRGTHGPVRVTVGGTAEVLHEMQSTIQQDLVRAEMIALPITLVLLVMVFGSAVAALLPLGIGIIAILGTSAVLRGITGFTDVSVFAENLTTALGLGLAIDYALFIVRRFREELAAGAAPRPAVATTLRTAGRTVLFSALTVAAALSAMLVFPQYFLRSFAYAGVAVVLLAAGAALIVLPAALVLLGDRVNALDLRALLRRGGRPAGRTAAEPGARYAALARLVMRRAPAFAIGAVAALLLLGLPFLRVQFGTADDRQLPAAAEARTVQQHVRQDYAGAPVGAITVLAEDTDTARLADYRRRVAALPGVVRVEGPVVGKEAGSAYLTVVPDGAPVDSGPQRVVGEIRAVPAGFRTSVTGQAAVLVDTKHAIAQRLPWAAGVIGLVTLLLVFLLTGSVVVPVQAVLLNALSLTAMFGAVVWVFQDGHLSRLLGFTATGSIETTLPVLMFCVAFGLSMDYGVFLLSRIKEEYDRTGDHQGSIVFGLRRTGGLITAAAIILAVVMVGVGMSRVANTKMLGLGIALAVLMDAMVIRTLLVPAVMRLTGRATWWAPPVLRRFHDRFGISEGGGPRTPGTAVGAPRSGERRDPEPASRN</sequence>
<dbReference type="Proteomes" id="UP000184111">
    <property type="component" value="Unassembled WGS sequence"/>
</dbReference>
<dbReference type="InterPro" id="IPR004869">
    <property type="entry name" value="MMPL_dom"/>
</dbReference>
<dbReference type="RefSeq" id="WP_073493804.1">
    <property type="nucleotide sequence ID" value="NZ_FRBI01000002.1"/>
</dbReference>
<feature type="transmembrane region" description="Helical" evidence="8">
    <location>
        <begin position="557"/>
        <end position="576"/>
    </location>
</feature>
<keyword evidence="5 8" id="KW-1133">Transmembrane helix</keyword>
<gene>
    <name evidence="10" type="ORF">SAMN05216499_102188</name>
</gene>
<feature type="transmembrane region" description="Helical" evidence="8">
    <location>
        <begin position="288"/>
        <end position="309"/>
    </location>
</feature>
<feature type="domain" description="Membrane transport protein MMPL" evidence="9">
    <location>
        <begin position="469"/>
        <end position="705"/>
    </location>
</feature>
<evidence type="ECO:0000256" key="4">
    <source>
        <dbReference type="ARBA" id="ARBA00022692"/>
    </source>
</evidence>
<evidence type="ECO:0000256" key="2">
    <source>
        <dbReference type="ARBA" id="ARBA00010157"/>
    </source>
</evidence>
<dbReference type="Gene3D" id="1.20.1640.10">
    <property type="entry name" value="Multidrug efflux transporter AcrB transmembrane domain"/>
    <property type="match status" value="2"/>
</dbReference>
<feature type="transmembrane region" description="Helical" evidence="8">
    <location>
        <begin position="640"/>
        <end position="662"/>
    </location>
</feature>
<dbReference type="GO" id="GO:0005886">
    <property type="term" value="C:plasma membrane"/>
    <property type="evidence" value="ECO:0007669"/>
    <property type="project" value="UniProtKB-SubCell"/>
</dbReference>
<protein>
    <submittedName>
        <fullName evidence="10">Putative drug exporter of the RND superfamily</fullName>
    </submittedName>
</protein>
<dbReference type="Pfam" id="PF03176">
    <property type="entry name" value="MMPL"/>
    <property type="match status" value="2"/>
</dbReference>
<evidence type="ECO:0000256" key="3">
    <source>
        <dbReference type="ARBA" id="ARBA00022475"/>
    </source>
</evidence>
<feature type="transmembrane region" description="Helical" evidence="8">
    <location>
        <begin position="315"/>
        <end position="339"/>
    </location>
</feature>
<feature type="transmembrane region" description="Helical" evidence="8">
    <location>
        <begin position="668"/>
        <end position="688"/>
    </location>
</feature>
<organism evidence="10 11">
    <name type="scientific">Actinacidiphila paucisporea</name>
    <dbReference type="NCBI Taxonomy" id="310782"/>
    <lineage>
        <taxon>Bacteria</taxon>
        <taxon>Bacillati</taxon>
        <taxon>Actinomycetota</taxon>
        <taxon>Actinomycetes</taxon>
        <taxon>Kitasatosporales</taxon>
        <taxon>Streptomycetaceae</taxon>
        <taxon>Actinacidiphila</taxon>
    </lineage>
</organism>
<evidence type="ECO:0000256" key="7">
    <source>
        <dbReference type="SAM" id="MobiDB-lite"/>
    </source>
</evidence>
<keyword evidence="11" id="KW-1185">Reference proteome</keyword>
<keyword evidence="3" id="KW-1003">Cell membrane</keyword>
<dbReference type="STRING" id="310782.SAMN05216499_102188"/>
<keyword evidence="6 8" id="KW-0472">Membrane</keyword>
<accession>A0A1M6WRE3</accession>
<dbReference type="PANTHER" id="PTHR33406">
    <property type="entry name" value="MEMBRANE PROTEIN MJ1562-RELATED"/>
    <property type="match status" value="1"/>
</dbReference>
<feature type="region of interest" description="Disordered" evidence="7">
    <location>
        <begin position="717"/>
        <end position="746"/>
    </location>
</feature>
<dbReference type="AlphaFoldDB" id="A0A1M6WRE3"/>
<evidence type="ECO:0000256" key="5">
    <source>
        <dbReference type="ARBA" id="ARBA00022989"/>
    </source>
</evidence>
<dbReference type="PANTHER" id="PTHR33406:SF11">
    <property type="entry name" value="MEMBRANE PROTEIN SCO6666-RELATED"/>
    <property type="match status" value="1"/>
</dbReference>
<comment type="similarity">
    <text evidence="2">Belongs to the resistance-nodulation-cell division (RND) (TC 2.A.6) family. MmpL subfamily.</text>
</comment>
<comment type="subcellular location">
    <subcellularLocation>
        <location evidence="1">Cell membrane</location>
        <topology evidence="1">Multi-pass membrane protein</topology>
    </subcellularLocation>
</comment>
<dbReference type="OrthoDB" id="7051771at2"/>
<name>A0A1M6WRE3_9ACTN</name>
<evidence type="ECO:0000256" key="6">
    <source>
        <dbReference type="ARBA" id="ARBA00023136"/>
    </source>
</evidence>
<feature type="compositionally biased region" description="Basic and acidic residues" evidence="7">
    <location>
        <begin position="734"/>
        <end position="746"/>
    </location>
</feature>
<evidence type="ECO:0000256" key="8">
    <source>
        <dbReference type="SAM" id="Phobius"/>
    </source>
</evidence>
<dbReference type="InterPro" id="IPR050545">
    <property type="entry name" value="Mycobact_MmpL"/>
</dbReference>
<evidence type="ECO:0000313" key="10">
    <source>
        <dbReference type="EMBL" id="SHK96288.1"/>
    </source>
</evidence>
<dbReference type="EMBL" id="FRBI01000002">
    <property type="protein sequence ID" value="SHK96288.1"/>
    <property type="molecule type" value="Genomic_DNA"/>
</dbReference>
<feature type="domain" description="Membrane transport protein MMPL" evidence="9">
    <location>
        <begin position="53"/>
        <end position="348"/>
    </location>
</feature>
<feature type="transmembrane region" description="Helical" evidence="8">
    <location>
        <begin position="530"/>
        <end position="552"/>
    </location>
</feature>
<reference evidence="10 11" key="1">
    <citation type="submission" date="2016-11" db="EMBL/GenBank/DDBJ databases">
        <authorList>
            <person name="Jaros S."/>
            <person name="Januszkiewicz K."/>
            <person name="Wedrychowicz H."/>
        </authorList>
    </citation>
    <scope>NUCLEOTIDE SEQUENCE [LARGE SCALE GENOMIC DNA]</scope>
    <source>
        <strain evidence="10 11">CGMCC 4.2025</strain>
    </source>
</reference>
<proteinExistence type="inferred from homology"/>